<keyword evidence="2" id="KW-1185">Reference proteome</keyword>
<dbReference type="GO" id="GO:0008168">
    <property type="term" value="F:methyltransferase activity"/>
    <property type="evidence" value="ECO:0007669"/>
    <property type="project" value="UniProtKB-KW"/>
</dbReference>
<dbReference type="AlphaFoldDB" id="E2BCZ5"/>
<keyword evidence="1" id="KW-0808">Transferase</keyword>
<dbReference type="GO" id="GO:0032259">
    <property type="term" value="P:methylation"/>
    <property type="evidence" value="ECO:0007669"/>
    <property type="project" value="UniProtKB-KW"/>
</dbReference>
<dbReference type="OMA" id="MDETWIY"/>
<dbReference type="InterPro" id="IPR036397">
    <property type="entry name" value="RNaseH_sf"/>
</dbReference>
<gene>
    <name evidence="1" type="ORF">EAI_16154</name>
</gene>
<dbReference type="Gene3D" id="3.30.420.10">
    <property type="entry name" value="Ribonuclease H-like superfamily/Ribonuclease H"/>
    <property type="match status" value="1"/>
</dbReference>
<feature type="non-terminal residue" evidence="1">
    <location>
        <position position="1"/>
    </location>
</feature>
<dbReference type="STRING" id="610380.E2BCZ5"/>
<dbReference type="EMBL" id="GL447491">
    <property type="protein sequence ID" value="EFN86435.1"/>
    <property type="molecule type" value="Genomic_DNA"/>
</dbReference>
<sequence>SSIEDDPRSGRPKSASIPKIIEQIHVIVSENPSVTTREIAHTIGISDERVRHILHKELQMKKVFGKVVPHTLTIQQKLTRKQIFQRHLGRFKNNKTHFVRRFVTMDETWIYHHDPKLKQEHLQWTEAECLAPKQTKHERS</sequence>
<dbReference type="OrthoDB" id="10059877at2759"/>
<dbReference type="Proteomes" id="UP000008237">
    <property type="component" value="Unassembled WGS sequence"/>
</dbReference>
<keyword evidence="1" id="KW-0489">Methyltransferase</keyword>
<dbReference type="InterPro" id="IPR052709">
    <property type="entry name" value="Transposase-MT_Hybrid"/>
</dbReference>
<name>E2BCZ5_HARSA</name>
<feature type="non-terminal residue" evidence="1">
    <location>
        <position position="140"/>
    </location>
</feature>
<organism evidence="2">
    <name type="scientific">Harpegnathos saltator</name>
    <name type="common">Jerdon's jumping ant</name>
    <dbReference type="NCBI Taxonomy" id="610380"/>
    <lineage>
        <taxon>Eukaryota</taxon>
        <taxon>Metazoa</taxon>
        <taxon>Ecdysozoa</taxon>
        <taxon>Arthropoda</taxon>
        <taxon>Hexapoda</taxon>
        <taxon>Insecta</taxon>
        <taxon>Pterygota</taxon>
        <taxon>Neoptera</taxon>
        <taxon>Endopterygota</taxon>
        <taxon>Hymenoptera</taxon>
        <taxon>Apocrita</taxon>
        <taxon>Aculeata</taxon>
        <taxon>Formicoidea</taxon>
        <taxon>Formicidae</taxon>
        <taxon>Ponerinae</taxon>
        <taxon>Ponerini</taxon>
        <taxon>Harpegnathos</taxon>
    </lineage>
</organism>
<dbReference type="PANTHER" id="PTHR46060">
    <property type="entry name" value="MARINER MOS1 TRANSPOSASE-LIKE PROTEIN"/>
    <property type="match status" value="1"/>
</dbReference>
<proteinExistence type="predicted"/>
<reference evidence="1 2" key="1">
    <citation type="journal article" date="2010" name="Science">
        <title>Genomic comparison of the ants Camponotus floridanus and Harpegnathos saltator.</title>
        <authorList>
            <person name="Bonasio R."/>
            <person name="Zhang G."/>
            <person name="Ye C."/>
            <person name="Mutti N.S."/>
            <person name="Fang X."/>
            <person name="Qin N."/>
            <person name="Donahue G."/>
            <person name="Yang P."/>
            <person name="Li Q."/>
            <person name="Li C."/>
            <person name="Zhang P."/>
            <person name="Huang Z."/>
            <person name="Berger S.L."/>
            <person name="Reinberg D."/>
            <person name="Wang J."/>
            <person name="Liebig J."/>
        </authorList>
    </citation>
    <scope>NUCLEOTIDE SEQUENCE [LARGE SCALE GENOMIC DNA]</scope>
    <source>
        <strain evidence="1 2">R22 G/1</strain>
    </source>
</reference>
<evidence type="ECO:0000313" key="1">
    <source>
        <dbReference type="EMBL" id="EFN86435.1"/>
    </source>
</evidence>
<accession>E2BCZ5</accession>
<evidence type="ECO:0000313" key="2">
    <source>
        <dbReference type="Proteomes" id="UP000008237"/>
    </source>
</evidence>
<dbReference type="PANTHER" id="PTHR46060:SF1">
    <property type="entry name" value="MARINER MOS1 TRANSPOSASE-LIKE PROTEIN"/>
    <property type="match status" value="1"/>
</dbReference>
<dbReference type="GO" id="GO:0003676">
    <property type="term" value="F:nucleic acid binding"/>
    <property type="evidence" value="ECO:0007669"/>
    <property type="project" value="InterPro"/>
</dbReference>
<dbReference type="InParanoid" id="E2BCZ5"/>
<protein>
    <submittedName>
        <fullName evidence="1">Histone-lysine N-methyltransferase SETMAR</fullName>
    </submittedName>
</protein>